<dbReference type="STRING" id="407821.A0A087UW47"/>
<evidence type="ECO:0000313" key="3">
    <source>
        <dbReference type="Proteomes" id="UP000054359"/>
    </source>
</evidence>
<organism evidence="2 3">
    <name type="scientific">Stegodyphus mimosarum</name>
    <name type="common">African social velvet spider</name>
    <dbReference type="NCBI Taxonomy" id="407821"/>
    <lineage>
        <taxon>Eukaryota</taxon>
        <taxon>Metazoa</taxon>
        <taxon>Ecdysozoa</taxon>
        <taxon>Arthropoda</taxon>
        <taxon>Chelicerata</taxon>
        <taxon>Arachnida</taxon>
        <taxon>Araneae</taxon>
        <taxon>Araneomorphae</taxon>
        <taxon>Entelegynae</taxon>
        <taxon>Eresoidea</taxon>
        <taxon>Eresidae</taxon>
        <taxon>Stegodyphus</taxon>
    </lineage>
</organism>
<dbReference type="Pfam" id="PF04938">
    <property type="entry name" value="SIP1"/>
    <property type="match status" value="1"/>
</dbReference>
<dbReference type="OrthoDB" id="6423531at2759"/>
<dbReference type="GO" id="GO:0005634">
    <property type="term" value="C:nucleus"/>
    <property type="evidence" value="ECO:0007669"/>
    <property type="project" value="TreeGrafter"/>
</dbReference>
<dbReference type="InterPro" id="IPR035426">
    <property type="entry name" value="Gemin2/Brr1"/>
</dbReference>
<feature type="non-terminal residue" evidence="2">
    <location>
        <position position="264"/>
    </location>
</feature>
<reference evidence="2 3" key="1">
    <citation type="submission" date="2013-11" db="EMBL/GenBank/DDBJ databases">
        <title>Genome sequencing of Stegodyphus mimosarum.</title>
        <authorList>
            <person name="Bechsgaard J."/>
        </authorList>
    </citation>
    <scope>NUCLEOTIDE SEQUENCE [LARGE SCALE GENOMIC DNA]</scope>
</reference>
<accession>A0A087UW47</accession>
<evidence type="ECO:0000256" key="1">
    <source>
        <dbReference type="ARBA" id="ARBA00025758"/>
    </source>
</evidence>
<dbReference type="OMA" id="AYMIEET"/>
<keyword evidence="3" id="KW-1185">Reference proteome</keyword>
<dbReference type="AlphaFoldDB" id="A0A087UW47"/>
<dbReference type="Proteomes" id="UP000054359">
    <property type="component" value="Unassembled WGS sequence"/>
</dbReference>
<gene>
    <name evidence="2" type="ORF">X975_21066</name>
</gene>
<dbReference type="Gene3D" id="1.20.58.1070">
    <property type="match status" value="1"/>
</dbReference>
<dbReference type="PANTHER" id="PTHR12794:SF0">
    <property type="entry name" value="GEM-ASSOCIATED PROTEIN 2"/>
    <property type="match status" value="1"/>
</dbReference>
<evidence type="ECO:0000313" key="2">
    <source>
        <dbReference type="EMBL" id="KFM81586.1"/>
    </source>
</evidence>
<dbReference type="PANTHER" id="PTHR12794">
    <property type="entry name" value="GEMIN2"/>
    <property type="match status" value="1"/>
</dbReference>
<dbReference type="EMBL" id="KK121943">
    <property type="protein sequence ID" value="KFM81586.1"/>
    <property type="molecule type" value="Genomic_DNA"/>
</dbReference>
<dbReference type="GO" id="GO:0032797">
    <property type="term" value="C:SMN complex"/>
    <property type="evidence" value="ECO:0007669"/>
    <property type="project" value="TreeGrafter"/>
</dbReference>
<comment type="similarity">
    <text evidence="1">Belongs to the gemin-2 family.</text>
</comment>
<sequence length="264" mass="30470">MNNNSDYFQSNDLGFEDYKVGFRQPGFYLDPTVGPVDINTIPSNGTEFVLMSKLVEESVQLPPVERTEKKKPNSLQRWAAAESSSFASLSHELNKDRAVLVKKFPLNVVLPPVSEEEEWCKFVLGSEICSELFGGYGNNESNVNKKGKQGHPPYLSITLHLNQEEIMELLTYFKKWFCSIGMADNLGRWIYAVLACLQKPLKTEYEKFLEEFYDSCKKYMKSCEGEEKDRIYLISYLLSYHFCVKAYKIGPSLERCIELRKKNR</sequence>
<protein>
    <submittedName>
        <fullName evidence="2">Gem-associated protein 2</fullName>
    </submittedName>
</protein>
<proteinExistence type="inferred from homology"/>
<name>A0A087UW47_STEMI</name>
<dbReference type="GO" id="GO:0000387">
    <property type="term" value="P:spliceosomal snRNP assembly"/>
    <property type="evidence" value="ECO:0007669"/>
    <property type="project" value="InterPro"/>
</dbReference>